<dbReference type="GeneID" id="108998593"/>
<evidence type="ECO:0000256" key="3">
    <source>
        <dbReference type="RuleBase" id="RU003718"/>
    </source>
</evidence>
<dbReference type="CDD" id="cd03784">
    <property type="entry name" value="GT1_Gtf-like"/>
    <property type="match status" value="1"/>
</dbReference>
<keyword evidence="3" id="KW-0328">Glycosyltransferase</keyword>
<dbReference type="EC" id="2.4.1.-" evidence="4"/>
<proteinExistence type="inferred from homology"/>
<sequence length="478" mass="53496">MKRVELVFIPSPGMGHLVSAIQFSKRLLDRDDRFSVTILSIKRGDVTTTDAYIASIAASDSRVKFIHLPHVDPHPPPQQKPVEKDNTHRIQSQNDLVKEAILNHVLPTTIPLAGLVVDMFNSSMIDVAHELGVPSYMFFTCSAAFLGFMLYLPTRHDQVGIPFRESDPDSVIASYVNPVPSSVLPSFAFESSIVVRGHEYLPMVNHGRKFKEIDGIIVNTFYELETHAVNSFLDDKTPPVYTVGPVIDLENKNHSGVNQVKYEEIMKWLDDQPPSSVVFLCFGSWGTFSVPQLKEIALGLERSGHRFLWSIRLRTSNDRFAPLTDSPNLEEILPPGFLERTREVGMICGWAPQVEVLAHKAIGGFVTHCGWNSILESVWYGVPMAAWPMYAEQQLNAFQIVRDLGLAVELKLDYRRDGELVMAEKIEQSVKCLMEPDIEARKRVKEMSEKSRKAVMEGGSSHASLGRLIEALSVAVGK</sequence>
<dbReference type="GO" id="GO:0035251">
    <property type="term" value="F:UDP-glucosyltransferase activity"/>
    <property type="evidence" value="ECO:0007669"/>
    <property type="project" value="InterPro"/>
</dbReference>
<evidence type="ECO:0000256" key="2">
    <source>
        <dbReference type="ARBA" id="ARBA00022679"/>
    </source>
</evidence>
<dbReference type="RefSeq" id="XP_035544268.1">
    <property type="nucleotide sequence ID" value="XM_035688375.1"/>
</dbReference>
<dbReference type="Pfam" id="PF00201">
    <property type="entry name" value="UDPGT"/>
    <property type="match status" value="1"/>
</dbReference>
<accession>A0A6P9EJN6</accession>
<comment type="similarity">
    <text evidence="1 3">Belongs to the UDP-glycosyltransferase family.</text>
</comment>
<dbReference type="InterPro" id="IPR050481">
    <property type="entry name" value="UDP-glycosyltransf_plant"/>
</dbReference>
<keyword evidence="2 3" id="KW-0808">Transferase</keyword>
<dbReference type="Gene3D" id="3.40.50.2000">
    <property type="entry name" value="Glycogen Phosphorylase B"/>
    <property type="match status" value="2"/>
</dbReference>
<keyword evidence="5" id="KW-1185">Reference proteome</keyword>
<dbReference type="KEGG" id="jre:108998593"/>
<name>A0A6P9EJN6_JUGRE</name>
<evidence type="ECO:0000256" key="1">
    <source>
        <dbReference type="ARBA" id="ARBA00009995"/>
    </source>
</evidence>
<dbReference type="Gramene" id="Jr01_12900_p1">
    <property type="protein sequence ID" value="cds.Jr01_12900_p1"/>
    <property type="gene ID" value="Jr01_12900"/>
</dbReference>
<dbReference type="OrthoDB" id="5835829at2759"/>
<organism evidence="5 6">
    <name type="scientific">Juglans regia</name>
    <name type="common">English walnut</name>
    <dbReference type="NCBI Taxonomy" id="51240"/>
    <lineage>
        <taxon>Eukaryota</taxon>
        <taxon>Viridiplantae</taxon>
        <taxon>Streptophyta</taxon>
        <taxon>Embryophyta</taxon>
        <taxon>Tracheophyta</taxon>
        <taxon>Spermatophyta</taxon>
        <taxon>Magnoliopsida</taxon>
        <taxon>eudicotyledons</taxon>
        <taxon>Gunneridae</taxon>
        <taxon>Pentapetalae</taxon>
        <taxon>rosids</taxon>
        <taxon>fabids</taxon>
        <taxon>Fagales</taxon>
        <taxon>Juglandaceae</taxon>
        <taxon>Juglans</taxon>
    </lineage>
</organism>
<dbReference type="PROSITE" id="PS00375">
    <property type="entry name" value="UDPGT"/>
    <property type="match status" value="1"/>
</dbReference>
<dbReference type="FunFam" id="3.40.50.2000:FF:000056">
    <property type="entry name" value="Glycosyltransferase"/>
    <property type="match status" value="1"/>
</dbReference>
<evidence type="ECO:0000313" key="5">
    <source>
        <dbReference type="Proteomes" id="UP000235220"/>
    </source>
</evidence>
<gene>
    <name evidence="6" type="primary">LOC108998593</name>
</gene>
<protein>
    <recommendedName>
        <fullName evidence="4">Glycosyltransferase</fullName>
        <ecNumber evidence="4">2.4.1.-</ecNumber>
    </recommendedName>
</protein>
<dbReference type="AlphaFoldDB" id="A0A6P9EJN6"/>
<reference evidence="6" key="1">
    <citation type="submission" date="2025-08" db="UniProtKB">
        <authorList>
            <consortium name="RefSeq"/>
        </authorList>
    </citation>
    <scope>IDENTIFICATION</scope>
    <source>
        <tissue evidence="6">Leaves</tissue>
    </source>
</reference>
<evidence type="ECO:0000313" key="6">
    <source>
        <dbReference type="RefSeq" id="XP_035544268.1"/>
    </source>
</evidence>
<dbReference type="PANTHER" id="PTHR48048:SF45">
    <property type="entry name" value="GLYCOSYLTRANSFERASE"/>
    <property type="match status" value="1"/>
</dbReference>
<dbReference type="SUPFAM" id="SSF53756">
    <property type="entry name" value="UDP-Glycosyltransferase/glycogen phosphorylase"/>
    <property type="match status" value="1"/>
</dbReference>
<dbReference type="Proteomes" id="UP000235220">
    <property type="component" value="Chromosome 1"/>
</dbReference>
<dbReference type="InterPro" id="IPR002213">
    <property type="entry name" value="UDP_glucos_trans"/>
</dbReference>
<dbReference type="PANTHER" id="PTHR48048">
    <property type="entry name" value="GLYCOSYLTRANSFERASE"/>
    <property type="match status" value="1"/>
</dbReference>
<evidence type="ECO:0000256" key="4">
    <source>
        <dbReference type="RuleBase" id="RU362057"/>
    </source>
</evidence>
<dbReference type="InterPro" id="IPR035595">
    <property type="entry name" value="UDP_glycos_trans_CS"/>
</dbReference>